<evidence type="ECO:0000313" key="1">
    <source>
        <dbReference type="EMBL" id="KAG9454045.1"/>
    </source>
</evidence>
<accession>A0AAV7F0X6</accession>
<reference evidence="1 2" key="1">
    <citation type="submission" date="2021-07" db="EMBL/GenBank/DDBJ databases">
        <title>The Aristolochia fimbriata genome: insights into angiosperm evolution, floral development and chemical biosynthesis.</title>
        <authorList>
            <person name="Jiao Y."/>
        </authorList>
    </citation>
    <scope>NUCLEOTIDE SEQUENCE [LARGE SCALE GENOMIC DNA]</scope>
    <source>
        <strain evidence="1">IBCAS-2021</strain>
        <tissue evidence="1">Leaf</tissue>
    </source>
</reference>
<evidence type="ECO:0000313" key="2">
    <source>
        <dbReference type="Proteomes" id="UP000825729"/>
    </source>
</evidence>
<comment type="caution">
    <text evidence="1">The sequence shown here is derived from an EMBL/GenBank/DDBJ whole genome shotgun (WGS) entry which is preliminary data.</text>
</comment>
<dbReference type="Proteomes" id="UP000825729">
    <property type="component" value="Unassembled WGS sequence"/>
</dbReference>
<gene>
    <name evidence="1" type="ORF">H6P81_006949</name>
</gene>
<sequence length="128" mass="14045">MGNCFMRNGGSVENLERVRTDITTTENEVSTPPSKSAEKAMTGQKKAVSFKVGDGTVNVANNGGLKTTNVVRLRIMVTPQELNQILKDNKHGSIEQLVEMIKRDGRVVARVNSGRGWKPVLESIPEDH</sequence>
<protein>
    <submittedName>
        <fullName evidence="1">Uncharacterized protein</fullName>
    </submittedName>
</protein>
<name>A0AAV7F0X6_ARIFI</name>
<dbReference type="EMBL" id="JAINDJ010000003">
    <property type="protein sequence ID" value="KAG9454045.1"/>
    <property type="molecule type" value="Genomic_DNA"/>
</dbReference>
<dbReference type="AlphaFoldDB" id="A0AAV7F0X6"/>
<proteinExistence type="predicted"/>
<keyword evidence="2" id="KW-1185">Reference proteome</keyword>
<organism evidence="1 2">
    <name type="scientific">Aristolochia fimbriata</name>
    <name type="common">White veined hardy Dutchman's pipe vine</name>
    <dbReference type="NCBI Taxonomy" id="158543"/>
    <lineage>
        <taxon>Eukaryota</taxon>
        <taxon>Viridiplantae</taxon>
        <taxon>Streptophyta</taxon>
        <taxon>Embryophyta</taxon>
        <taxon>Tracheophyta</taxon>
        <taxon>Spermatophyta</taxon>
        <taxon>Magnoliopsida</taxon>
        <taxon>Magnoliidae</taxon>
        <taxon>Piperales</taxon>
        <taxon>Aristolochiaceae</taxon>
        <taxon>Aristolochia</taxon>
    </lineage>
</organism>